<dbReference type="STRING" id="425514.SAMN05443550_10252"/>
<dbReference type="EMBL" id="FNRA01000002">
    <property type="protein sequence ID" value="SEA12204.1"/>
    <property type="molecule type" value="Genomic_DNA"/>
</dbReference>
<feature type="transmembrane region" description="Helical" evidence="1">
    <location>
        <begin position="7"/>
        <end position="26"/>
    </location>
</feature>
<reference evidence="2 3" key="1">
    <citation type="submission" date="2016-10" db="EMBL/GenBank/DDBJ databases">
        <authorList>
            <person name="de Groot N.N."/>
        </authorList>
    </citation>
    <scope>NUCLEOTIDE SEQUENCE [LARGE SCALE GENOMIC DNA]</scope>
    <source>
        <strain evidence="2 3">DSM 19033</strain>
    </source>
</reference>
<evidence type="ECO:0000313" key="3">
    <source>
        <dbReference type="Proteomes" id="UP000198850"/>
    </source>
</evidence>
<gene>
    <name evidence="2" type="ORF">SAMN05443550_10252</name>
</gene>
<feature type="transmembrane region" description="Helical" evidence="1">
    <location>
        <begin position="56"/>
        <end position="75"/>
    </location>
</feature>
<dbReference type="RefSeq" id="WP_090555245.1">
    <property type="nucleotide sequence ID" value="NZ_FNRA01000002.1"/>
</dbReference>
<keyword evidence="3" id="KW-1185">Reference proteome</keyword>
<keyword evidence="1" id="KW-0812">Transmembrane</keyword>
<dbReference type="OrthoDB" id="594989at2"/>
<protein>
    <recommendedName>
        <fullName evidence="4">DUF4293 domain-containing protein</fullName>
    </recommendedName>
</protein>
<dbReference type="Pfam" id="PF14126">
    <property type="entry name" value="DUF4293"/>
    <property type="match status" value="1"/>
</dbReference>
<dbReference type="InterPro" id="IPR025635">
    <property type="entry name" value="DUF4293"/>
</dbReference>
<keyword evidence="1" id="KW-0472">Membrane</keyword>
<dbReference type="AlphaFoldDB" id="A0A1H3YMI4"/>
<name>A0A1H3YMI4_9SPHI</name>
<feature type="transmembrane region" description="Helical" evidence="1">
    <location>
        <begin position="87"/>
        <end position="106"/>
    </location>
</feature>
<sequence length="152" mass="16899">MIQRVQSVWLFLASLTLFLFLMLPILTKDTHTGELWLQAGGIYQKVNNVTQKVETYSALFGGTIFAGVICLANIFSFRNRALQKRITLFSIFLILLLIACIVNYALKIPGGINGAAFNTGSGMPLIAVIFCALAFRGIRKDEQLIRSADRLR</sequence>
<evidence type="ECO:0000313" key="2">
    <source>
        <dbReference type="EMBL" id="SEA12204.1"/>
    </source>
</evidence>
<feature type="transmembrane region" description="Helical" evidence="1">
    <location>
        <begin position="112"/>
        <end position="135"/>
    </location>
</feature>
<proteinExistence type="predicted"/>
<keyword evidence="1" id="KW-1133">Transmembrane helix</keyword>
<evidence type="ECO:0008006" key="4">
    <source>
        <dbReference type="Google" id="ProtNLM"/>
    </source>
</evidence>
<dbReference type="Proteomes" id="UP000198850">
    <property type="component" value="Unassembled WGS sequence"/>
</dbReference>
<organism evidence="2 3">
    <name type="scientific">Pedobacter hartonius</name>
    <dbReference type="NCBI Taxonomy" id="425514"/>
    <lineage>
        <taxon>Bacteria</taxon>
        <taxon>Pseudomonadati</taxon>
        <taxon>Bacteroidota</taxon>
        <taxon>Sphingobacteriia</taxon>
        <taxon>Sphingobacteriales</taxon>
        <taxon>Sphingobacteriaceae</taxon>
        <taxon>Pedobacter</taxon>
    </lineage>
</organism>
<evidence type="ECO:0000256" key="1">
    <source>
        <dbReference type="SAM" id="Phobius"/>
    </source>
</evidence>
<accession>A0A1H3YMI4</accession>